<reference evidence="2 3" key="1">
    <citation type="submission" date="2017-04" db="EMBL/GenBank/DDBJ databases">
        <authorList>
            <person name="Afonso C.L."/>
            <person name="Miller P.J."/>
            <person name="Scott M.A."/>
            <person name="Spackman E."/>
            <person name="Goraichik I."/>
            <person name="Dimitrov K.M."/>
            <person name="Suarez D.L."/>
            <person name="Swayne D.E."/>
        </authorList>
    </citation>
    <scope>NUCLEOTIDE SEQUENCE [LARGE SCALE GENOMIC DNA]</scope>
</reference>
<accession>A0A1X7QY42</accession>
<sequence length="605" mass="71337">MNEFFDWYVSTFRVQVQEGVYLAKSEIDDPNSGYGLYMDKTLIKDNKEDNKETIPTISQPLLKIPKEYTFNIHSILATINDKTLYPNNDVYDRSSKKIKEVFKSFLENSNMSDIFSETILLTFYFILFYYLQEDYNVPELCVKYLHDILISTEVNNPITRPKFYLQSYSHYPNIIANTMVVDMFTSFFEFELDIDSTTGKDVIRQIYAAITSRVLEIPHEISKDSEDFTTNTTLVPILDFVNHSSVSPCCAFDIDRSTGEVTLKLRDSFEEQTSKTRMELFIQYSDIVEYTSFNFTYGFIPEVKKSTPCYFNLSIERNCIPKQYRKFYKWFSVNPVMQFCKDKEKDSWFINTTLEEYEELLLPFMTDSSLKDEEIWSYNNNAYRSFANFYSVMDKDRNVADLNKICKNEITRREQSKNDVIGLPQFAWTLRFKDRNGKLMKRRVNKQKALENFRSLSTEDQESTCKVFEIFLQNYIGERLKKLEDIVNNNSEKVILDDNKNECQSFIDLCNIEIQILNQVISTDLTSLLSITTPIQQELEVVPLPPLINLYEEEEEEEEGIVKVNDDNEINIIDECQELSLHDYNELDYTDFVTQEQEEFSHYFL</sequence>
<evidence type="ECO:0000259" key="1">
    <source>
        <dbReference type="PROSITE" id="PS50280"/>
    </source>
</evidence>
<dbReference type="InterPro" id="IPR001214">
    <property type="entry name" value="SET_dom"/>
</dbReference>
<dbReference type="PROSITE" id="PS50280">
    <property type="entry name" value="SET"/>
    <property type="match status" value="1"/>
</dbReference>
<keyword evidence="2" id="KW-0808">Transferase</keyword>
<dbReference type="OrthoDB" id="441812at2759"/>
<keyword evidence="2" id="KW-0489">Methyltransferase</keyword>
<evidence type="ECO:0000313" key="3">
    <source>
        <dbReference type="Proteomes" id="UP000196158"/>
    </source>
</evidence>
<dbReference type="EMBL" id="FXLY01000002">
    <property type="protein sequence ID" value="SMN18109.1"/>
    <property type="molecule type" value="Genomic_DNA"/>
</dbReference>
<proteinExistence type="predicted"/>
<dbReference type="AlphaFoldDB" id="A0A1X7QY42"/>
<dbReference type="GO" id="GO:0032259">
    <property type="term" value="P:methylation"/>
    <property type="evidence" value="ECO:0007669"/>
    <property type="project" value="UniProtKB-KW"/>
</dbReference>
<gene>
    <name evidence="2" type="ORF">KASA_0Q05280G</name>
</gene>
<keyword evidence="3" id="KW-1185">Reference proteome</keyword>
<dbReference type="STRING" id="1789683.A0A1X7QY42"/>
<dbReference type="Gene3D" id="3.90.1410.10">
    <property type="entry name" value="set domain protein methyltransferase, domain 1"/>
    <property type="match status" value="1"/>
</dbReference>
<evidence type="ECO:0000313" key="2">
    <source>
        <dbReference type="EMBL" id="SMN18109.1"/>
    </source>
</evidence>
<organism evidence="2 3">
    <name type="scientific">Maudiozyma saulgeensis</name>
    <dbReference type="NCBI Taxonomy" id="1789683"/>
    <lineage>
        <taxon>Eukaryota</taxon>
        <taxon>Fungi</taxon>
        <taxon>Dikarya</taxon>
        <taxon>Ascomycota</taxon>
        <taxon>Saccharomycotina</taxon>
        <taxon>Saccharomycetes</taxon>
        <taxon>Saccharomycetales</taxon>
        <taxon>Saccharomycetaceae</taxon>
        <taxon>Maudiozyma</taxon>
    </lineage>
</organism>
<dbReference type="SUPFAM" id="SSF82199">
    <property type="entry name" value="SET domain"/>
    <property type="match status" value="1"/>
</dbReference>
<feature type="domain" description="SET" evidence="1">
    <location>
        <begin position="18"/>
        <end position="285"/>
    </location>
</feature>
<name>A0A1X7QY42_9SACH</name>
<dbReference type="GO" id="GO:0008168">
    <property type="term" value="F:methyltransferase activity"/>
    <property type="evidence" value="ECO:0007669"/>
    <property type="project" value="UniProtKB-KW"/>
</dbReference>
<protein>
    <submittedName>
        <fullName evidence="2">Similar to Saccharomyces cerevisiae YHR109W CTM1 Cytochrome c lysine methyltransferase, trimethylates residue 72 of apo-cytochrome c (Cyc1p) in the cytosol</fullName>
    </submittedName>
</protein>
<dbReference type="Proteomes" id="UP000196158">
    <property type="component" value="Unassembled WGS sequence"/>
</dbReference>
<dbReference type="InterPro" id="IPR046341">
    <property type="entry name" value="SET_dom_sf"/>
</dbReference>